<dbReference type="PANTHER" id="PTHR31636">
    <property type="entry name" value="OSJNBA0084A10.13 PROTEIN-RELATED"/>
    <property type="match status" value="1"/>
</dbReference>
<dbReference type="GO" id="GO:0043565">
    <property type="term" value="F:sequence-specific DNA binding"/>
    <property type="evidence" value="ECO:0000318"/>
    <property type="project" value="GO_Central"/>
</dbReference>
<sequence>MLAGCSSAIAYYHQNQSSSQMSSGTQRFDITCGFTPRREASRINIDERRNTNLGFRENYPTTTAAATALVVKSVAPWEAKVEVEDAKKKSLKRFYYQQFLEDDTDDEDSGGVGKCRRKRSRRSQLADEDVAFEDGGGFLGMPSTAAMVQGSLINPTGNNEDGDCSSDDNENEKEIRNENENENENENAVVEMTTTCGGVSGCGSPRMERQGLELMSLLMACLQSVVSKNIPATNYFISKLGEHASPYQTSIHRLVSYYTEGLVIRISRLWPNFFCVFPPASVLDAGEYDDDGATAVRLLNHVSPIPKFLQFAMNEMILRSFEGKDKLHIIDLDIKEGLQWPSLFQSLAHRKIPPAHLRITGVGHSKQQLQDTATRLAGFADILGLPFEFHPVVEVLEDVRFWMLHVKPGESVAVNCPMQLHTAVSDETLQNILTLIQTTDPGIVVVSEEEADHDDPRWEMRLVSSLPYYAAVFDSIDVCLPPAASPARVKIEEMYGREIRNLVSCDVGSRYKSFAKWEIILKNIGGRGGFRNVGVSLTEVDQSTILLKMFSSSGKNFKVGVQGDANATGITLYWLDQPLYTVSGWVPANTAARSSGDGN</sequence>
<proteinExistence type="inferred from homology"/>
<dbReference type="GO" id="GO:0006355">
    <property type="term" value="P:regulation of DNA-templated transcription"/>
    <property type="evidence" value="ECO:0000318"/>
    <property type="project" value="GO_Central"/>
</dbReference>
<feature type="short sequence motif" description="VHIID" evidence="3">
    <location>
        <begin position="327"/>
        <end position="331"/>
    </location>
</feature>
<feature type="region of interest" description="VHIID" evidence="3">
    <location>
        <begin position="296"/>
        <end position="361"/>
    </location>
</feature>
<evidence type="ECO:0000256" key="3">
    <source>
        <dbReference type="PROSITE-ProRule" id="PRU01191"/>
    </source>
</evidence>
<feature type="compositionally biased region" description="Acidic residues" evidence="4">
    <location>
        <begin position="160"/>
        <end position="171"/>
    </location>
</feature>
<comment type="caution">
    <text evidence="3">Lacks conserved residue(s) required for the propagation of feature annotation.</text>
</comment>
<dbReference type="GO" id="GO:0003700">
    <property type="term" value="F:DNA-binding transcription factor activity"/>
    <property type="evidence" value="ECO:0000318"/>
    <property type="project" value="GO_Central"/>
</dbReference>
<keyword evidence="2" id="KW-0804">Transcription</keyword>
<dbReference type="Pfam" id="PF03514">
    <property type="entry name" value="GRAS"/>
    <property type="match status" value="1"/>
</dbReference>
<evidence type="ECO:0000256" key="1">
    <source>
        <dbReference type="ARBA" id="ARBA00023015"/>
    </source>
</evidence>
<comment type="similarity">
    <text evidence="3">Belongs to the GRAS family.</text>
</comment>
<dbReference type="Proteomes" id="UP000036987">
    <property type="component" value="Unassembled WGS sequence"/>
</dbReference>
<dbReference type="GO" id="GO:0005634">
    <property type="term" value="C:nucleus"/>
    <property type="evidence" value="ECO:0000318"/>
    <property type="project" value="GO_Central"/>
</dbReference>
<name>A0A0K9Q5S9_ZOSMR</name>
<protein>
    <submittedName>
        <fullName evidence="5">Scarecrow transcription factor family protein</fullName>
    </submittedName>
</protein>
<dbReference type="AlphaFoldDB" id="A0A0K9Q5S9"/>
<dbReference type="OMA" id="CENYSIH"/>
<dbReference type="InterPro" id="IPR005202">
    <property type="entry name" value="TF_GRAS"/>
</dbReference>
<keyword evidence="1" id="KW-0805">Transcription regulation</keyword>
<evidence type="ECO:0000256" key="2">
    <source>
        <dbReference type="ARBA" id="ARBA00023163"/>
    </source>
</evidence>
<gene>
    <name evidence="5" type="ORF">ZOSMA_109G00350</name>
</gene>
<reference evidence="6" key="1">
    <citation type="journal article" date="2016" name="Nature">
        <title>The genome of the seagrass Zostera marina reveals angiosperm adaptation to the sea.</title>
        <authorList>
            <person name="Olsen J.L."/>
            <person name="Rouze P."/>
            <person name="Verhelst B."/>
            <person name="Lin Y.-C."/>
            <person name="Bayer T."/>
            <person name="Collen J."/>
            <person name="Dattolo E."/>
            <person name="De Paoli E."/>
            <person name="Dittami S."/>
            <person name="Maumus F."/>
            <person name="Michel G."/>
            <person name="Kersting A."/>
            <person name="Lauritano C."/>
            <person name="Lohaus R."/>
            <person name="Toepel M."/>
            <person name="Tonon T."/>
            <person name="Vanneste K."/>
            <person name="Amirebrahimi M."/>
            <person name="Brakel J."/>
            <person name="Bostroem C."/>
            <person name="Chovatia M."/>
            <person name="Grimwood J."/>
            <person name="Jenkins J.W."/>
            <person name="Jueterbock A."/>
            <person name="Mraz A."/>
            <person name="Stam W.T."/>
            <person name="Tice H."/>
            <person name="Bornberg-Bauer E."/>
            <person name="Green P.J."/>
            <person name="Pearson G.A."/>
            <person name="Procaccini G."/>
            <person name="Duarte C.M."/>
            <person name="Schmutz J."/>
            <person name="Reusch T.B.H."/>
            <person name="Van de Peer Y."/>
        </authorList>
    </citation>
    <scope>NUCLEOTIDE SEQUENCE [LARGE SCALE GENOMIC DNA]</scope>
    <source>
        <strain evidence="6">cv. Finnish</strain>
    </source>
</reference>
<evidence type="ECO:0000313" key="6">
    <source>
        <dbReference type="Proteomes" id="UP000036987"/>
    </source>
</evidence>
<dbReference type="PROSITE" id="PS50985">
    <property type="entry name" value="GRAS"/>
    <property type="match status" value="1"/>
</dbReference>
<keyword evidence="6" id="KW-1185">Reference proteome</keyword>
<feature type="region of interest" description="SAW" evidence="3">
    <location>
        <begin position="504"/>
        <end position="586"/>
    </location>
</feature>
<dbReference type="STRING" id="29655.A0A0K9Q5S9"/>
<feature type="region of interest" description="Disordered" evidence="4">
    <location>
        <begin position="103"/>
        <end position="125"/>
    </location>
</feature>
<accession>A0A0K9Q5S9</accession>
<organism evidence="5 6">
    <name type="scientific">Zostera marina</name>
    <name type="common">Eelgrass</name>
    <dbReference type="NCBI Taxonomy" id="29655"/>
    <lineage>
        <taxon>Eukaryota</taxon>
        <taxon>Viridiplantae</taxon>
        <taxon>Streptophyta</taxon>
        <taxon>Embryophyta</taxon>
        <taxon>Tracheophyta</taxon>
        <taxon>Spermatophyta</taxon>
        <taxon>Magnoliopsida</taxon>
        <taxon>Liliopsida</taxon>
        <taxon>Zosteraceae</taxon>
        <taxon>Zostera</taxon>
    </lineage>
</organism>
<dbReference type="EMBL" id="LFYR01000112">
    <property type="protein sequence ID" value="KMZ75942.1"/>
    <property type="molecule type" value="Genomic_DNA"/>
</dbReference>
<dbReference type="OrthoDB" id="1902659at2759"/>
<evidence type="ECO:0000313" key="5">
    <source>
        <dbReference type="EMBL" id="KMZ75942.1"/>
    </source>
</evidence>
<evidence type="ECO:0000256" key="4">
    <source>
        <dbReference type="SAM" id="MobiDB-lite"/>
    </source>
</evidence>
<feature type="region of interest" description="Leucine repeat II (LRII)" evidence="3">
    <location>
        <begin position="371"/>
        <end position="403"/>
    </location>
</feature>
<comment type="caution">
    <text evidence="5">The sequence shown here is derived from an EMBL/GenBank/DDBJ whole genome shotgun (WGS) entry which is preliminary data.</text>
</comment>
<feature type="region of interest" description="Disordered" evidence="4">
    <location>
        <begin position="150"/>
        <end position="185"/>
    </location>
</feature>